<dbReference type="GeneID" id="17267659"/>
<feature type="region of interest" description="Disordered" evidence="2">
    <location>
        <begin position="166"/>
        <end position="191"/>
    </location>
</feature>
<accession>A0A0D3JEZ0</accession>
<dbReference type="GO" id="GO:0006418">
    <property type="term" value="P:tRNA aminoacylation for protein translation"/>
    <property type="evidence" value="ECO:0007669"/>
    <property type="project" value="InterPro"/>
</dbReference>
<evidence type="ECO:0000256" key="3">
    <source>
        <dbReference type="SAM" id="SignalP"/>
    </source>
</evidence>
<dbReference type="PaxDb" id="2903-EOD22075"/>
<feature type="domain" description="Cysteinyl-tRNA ligase anticodon binding" evidence="4">
    <location>
        <begin position="40"/>
        <end position="82"/>
    </location>
</feature>
<organism evidence="5 6">
    <name type="scientific">Emiliania huxleyi (strain CCMP1516)</name>
    <dbReference type="NCBI Taxonomy" id="280463"/>
    <lineage>
        <taxon>Eukaryota</taxon>
        <taxon>Haptista</taxon>
        <taxon>Haptophyta</taxon>
        <taxon>Prymnesiophyceae</taxon>
        <taxon>Isochrysidales</taxon>
        <taxon>Noelaerhabdaceae</taxon>
        <taxon>Emiliania</taxon>
    </lineage>
</organism>
<dbReference type="HOGENOM" id="CLU_584528_0_0_1"/>
<keyword evidence="1" id="KW-0175">Coiled coil</keyword>
<feature type="region of interest" description="Disordered" evidence="2">
    <location>
        <begin position="87"/>
        <end position="118"/>
    </location>
</feature>
<feature type="coiled-coil region" evidence="1">
    <location>
        <begin position="192"/>
        <end position="219"/>
    </location>
</feature>
<evidence type="ECO:0000313" key="6">
    <source>
        <dbReference type="Proteomes" id="UP000013827"/>
    </source>
</evidence>
<reference evidence="6" key="1">
    <citation type="journal article" date="2013" name="Nature">
        <title>Pan genome of the phytoplankton Emiliania underpins its global distribution.</title>
        <authorList>
            <person name="Read B.A."/>
            <person name="Kegel J."/>
            <person name="Klute M.J."/>
            <person name="Kuo A."/>
            <person name="Lefebvre S.C."/>
            <person name="Maumus F."/>
            <person name="Mayer C."/>
            <person name="Miller J."/>
            <person name="Monier A."/>
            <person name="Salamov A."/>
            <person name="Young J."/>
            <person name="Aguilar M."/>
            <person name="Claverie J.M."/>
            <person name="Frickenhaus S."/>
            <person name="Gonzalez K."/>
            <person name="Herman E.K."/>
            <person name="Lin Y.C."/>
            <person name="Napier J."/>
            <person name="Ogata H."/>
            <person name="Sarno A.F."/>
            <person name="Shmutz J."/>
            <person name="Schroeder D."/>
            <person name="de Vargas C."/>
            <person name="Verret F."/>
            <person name="von Dassow P."/>
            <person name="Valentin K."/>
            <person name="Van de Peer Y."/>
            <person name="Wheeler G."/>
            <person name="Dacks J.B."/>
            <person name="Delwiche C.F."/>
            <person name="Dyhrman S.T."/>
            <person name="Glockner G."/>
            <person name="John U."/>
            <person name="Richards T."/>
            <person name="Worden A.Z."/>
            <person name="Zhang X."/>
            <person name="Grigoriev I.V."/>
            <person name="Allen A.E."/>
            <person name="Bidle K."/>
            <person name="Borodovsky M."/>
            <person name="Bowler C."/>
            <person name="Brownlee C."/>
            <person name="Cock J.M."/>
            <person name="Elias M."/>
            <person name="Gladyshev V.N."/>
            <person name="Groth M."/>
            <person name="Guda C."/>
            <person name="Hadaegh A."/>
            <person name="Iglesias-Rodriguez M.D."/>
            <person name="Jenkins J."/>
            <person name="Jones B.M."/>
            <person name="Lawson T."/>
            <person name="Leese F."/>
            <person name="Lindquist E."/>
            <person name="Lobanov A."/>
            <person name="Lomsadze A."/>
            <person name="Malik S.B."/>
            <person name="Marsh M.E."/>
            <person name="Mackinder L."/>
            <person name="Mock T."/>
            <person name="Mueller-Roeber B."/>
            <person name="Pagarete A."/>
            <person name="Parker M."/>
            <person name="Probert I."/>
            <person name="Quesneville H."/>
            <person name="Raines C."/>
            <person name="Rensing S.A."/>
            <person name="Riano-Pachon D.M."/>
            <person name="Richier S."/>
            <person name="Rokitta S."/>
            <person name="Shiraiwa Y."/>
            <person name="Soanes D.M."/>
            <person name="van der Giezen M."/>
            <person name="Wahlund T.M."/>
            <person name="Williams B."/>
            <person name="Wilson W."/>
            <person name="Wolfe G."/>
            <person name="Wurch L.L."/>
        </authorList>
    </citation>
    <scope>NUCLEOTIDE SEQUENCE</scope>
</reference>
<keyword evidence="6" id="KW-1185">Reference proteome</keyword>
<protein>
    <recommendedName>
        <fullName evidence="4">Cysteinyl-tRNA ligase anticodon binding domain-containing protein</fullName>
    </recommendedName>
</protein>
<name>A0A0D3JEZ0_EMIH1</name>
<reference evidence="5" key="2">
    <citation type="submission" date="2024-10" db="UniProtKB">
        <authorList>
            <consortium name="EnsemblProtists"/>
        </authorList>
    </citation>
    <scope>IDENTIFICATION</scope>
</reference>
<feature type="signal peptide" evidence="3">
    <location>
        <begin position="1"/>
        <end position="19"/>
    </location>
</feature>
<proteinExistence type="predicted"/>
<dbReference type="SUPFAM" id="SSF47323">
    <property type="entry name" value="Anticodon-binding domain of a subclass of class I aminoacyl-tRNA synthetases"/>
    <property type="match status" value="4"/>
</dbReference>
<dbReference type="RefSeq" id="XP_005774504.1">
    <property type="nucleotide sequence ID" value="XM_005774447.1"/>
</dbReference>
<evidence type="ECO:0000313" key="5">
    <source>
        <dbReference type="EnsemblProtists" id="EOD22075"/>
    </source>
</evidence>
<evidence type="ECO:0000259" key="4">
    <source>
        <dbReference type="Pfam" id="PF23493"/>
    </source>
</evidence>
<dbReference type="Gene3D" id="1.20.120.1910">
    <property type="entry name" value="Cysteine-tRNA ligase, C-terminal anti-codon recognition domain"/>
    <property type="match status" value="4"/>
</dbReference>
<feature type="chain" id="PRO_5044291411" description="Cysteinyl-tRNA ligase anticodon binding domain-containing protein" evidence="3">
    <location>
        <begin position="20"/>
        <end position="468"/>
    </location>
</feature>
<dbReference type="GO" id="GO:0004812">
    <property type="term" value="F:aminoacyl-tRNA ligase activity"/>
    <property type="evidence" value="ECO:0007669"/>
    <property type="project" value="InterPro"/>
</dbReference>
<sequence length="468" mass="52189">MLHLLAATAAALLQPGLLSLPRVCRAPLALVRASLSEAESSEVEALLEERDAMRRERDYAAADEIREELRSRFRVIVDDRQKSWWVDDDSSSNGRRRGDRGGDRYAQSGRGGSDGDTADIEAMLQERDDLRRSRDFNGADAIRDELRERYNVVIDDREKSWWVDSGASRERGGRGGGAGRGGRGGYDSHGATDDVAAEVERLLEERDALRRERDYARADEILETLRFEHGVVVDDREKTRARARPDRRQWWVDGSATAGGTRSKRQAAAPRAFREFGPAGHDYSRAEDDGAELNDEEAEAVDDLLRRRLQAKLARRFEEADELLEELRDMGVNDGRKAWRADGGSFDVAPYRQVGGALREGLDAEVVASLVAQRVAAKREREYALADSIHAELTEMGVYVDDDRRTWSGDNAGGYAREGPPSPTIDDADVAKLLAERAVAKRRRDYQTADELQAAVESAMGGWAGGWW</sequence>
<evidence type="ECO:0000256" key="1">
    <source>
        <dbReference type="SAM" id="Coils"/>
    </source>
</evidence>
<dbReference type="InterPro" id="IPR009080">
    <property type="entry name" value="tRNAsynth_Ia_anticodon-bd"/>
</dbReference>
<dbReference type="EnsemblProtists" id="EOD22075">
    <property type="protein sequence ID" value="EOD22075"/>
    <property type="gene ID" value="EMIHUDRAFT_116827"/>
</dbReference>
<dbReference type="Pfam" id="PF23493">
    <property type="entry name" value="CysS_C"/>
    <property type="match status" value="1"/>
</dbReference>
<keyword evidence="3" id="KW-0732">Signal</keyword>
<evidence type="ECO:0000256" key="2">
    <source>
        <dbReference type="SAM" id="MobiDB-lite"/>
    </source>
</evidence>
<dbReference type="Proteomes" id="UP000013827">
    <property type="component" value="Unassembled WGS sequence"/>
</dbReference>
<dbReference type="eggNOG" id="ENOG502S9HY">
    <property type="taxonomic scope" value="Eukaryota"/>
</dbReference>
<dbReference type="InterPro" id="IPR056411">
    <property type="entry name" value="CysS_C"/>
</dbReference>
<dbReference type="AlphaFoldDB" id="A0A0D3JEZ0"/>
<feature type="compositionally biased region" description="Gly residues" evidence="2">
    <location>
        <begin position="174"/>
        <end position="187"/>
    </location>
</feature>
<dbReference type="KEGG" id="ehx:EMIHUDRAFT_116827"/>
<dbReference type="GO" id="GO:0005524">
    <property type="term" value="F:ATP binding"/>
    <property type="evidence" value="ECO:0007669"/>
    <property type="project" value="InterPro"/>
</dbReference>